<comment type="caution">
    <text evidence="2">The sequence shown here is derived from an EMBL/GenBank/DDBJ whole genome shotgun (WGS) entry which is preliminary data.</text>
</comment>
<feature type="transmembrane region" description="Helical" evidence="1">
    <location>
        <begin position="188"/>
        <end position="215"/>
    </location>
</feature>
<dbReference type="Proteomes" id="UP000471052">
    <property type="component" value="Unassembled WGS sequence"/>
</dbReference>
<keyword evidence="1" id="KW-0812">Transmembrane</keyword>
<evidence type="ECO:0000313" key="2">
    <source>
        <dbReference type="EMBL" id="MST53927.1"/>
    </source>
</evidence>
<feature type="transmembrane region" description="Helical" evidence="1">
    <location>
        <begin position="17"/>
        <end position="37"/>
    </location>
</feature>
<sequence>MFQNVRERLSRFREKEVWLSGLITVVAAFVLILPQVLTKGVIAGSDFLFHYNRFYETAMQIKTGNFSYFISLFGFYSSGRIVNALYGPYFAYFQGLLVLISRNWYTYQLVSRFLMGIIAGFSMNALTKRAGVKPKISLAIAVFYMTTFSIQYWTLRQGFSSWGAAVMPWCLIPAIDFIQTKKIAPVRLAVAVSVMVQIHMLSAFLLILAYLPFYLYGFVKSTDKKNILWNGIKAVALALVLTANVWVVLANVGRANNLVEPFINSKLYIMTVNQRSIQWLITPIPLLLMVLYQLYFTFKHWRHFDTLLRLVVGSFFLFLVLSSSIFPWYSINKLNLSLVNLIQFPFRFFIPATVLLLLAVALLLERYFDVKWSRWVTIGLLLVNVVSFAQIMHLQQEKITEYYTAKHPIKNKKHTFVLGNTKAVRASFYSSNLNDLLDLIAKSTPDYLPSKKSNTDNKYVLYEEFVLKHTDDFKKSQDGSTLIVTWNADNDGTVSLPVAKYQGTQLVLNGKKLTSKDYLLSGIGTPTVTQRIGKNTLEVTYQVGTWFYALIIINLLTWVAVLFVPMVRRS</sequence>
<dbReference type="AlphaFoldDB" id="A0A6N7X3F8"/>
<evidence type="ECO:0008006" key="4">
    <source>
        <dbReference type="Google" id="ProtNLM"/>
    </source>
</evidence>
<evidence type="ECO:0000256" key="1">
    <source>
        <dbReference type="SAM" id="Phobius"/>
    </source>
</evidence>
<reference evidence="2 3" key="1">
    <citation type="submission" date="2019-08" db="EMBL/GenBank/DDBJ databases">
        <title>In-depth cultivation of the pig gut microbiome towards novel bacterial diversity and tailored functional studies.</title>
        <authorList>
            <person name="Wylensek D."/>
            <person name="Hitch T.C.A."/>
            <person name="Clavel T."/>
        </authorList>
    </citation>
    <scope>NUCLEOTIDE SEQUENCE [LARGE SCALE GENOMIC DNA]</scope>
    <source>
        <strain evidence="2 3">BL-178-WT-3A</strain>
    </source>
</reference>
<feature type="transmembrane region" description="Helical" evidence="1">
    <location>
        <begin position="227"/>
        <end position="249"/>
    </location>
</feature>
<dbReference type="OrthoDB" id="2328595at2"/>
<protein>
    <recommendedName>
        <fullName evidence="4">YfhO family protein</fullName>
    </recommendedName>
</protein>
<keyword evidence="1" id="KW-1133">Transmembrane helix</keyword>
<gene>
    <name evidence="2" type="ORF">FYJ82_05925</name>
</gene>
<evidence type="ECO:0000313" key="3">
    <source>
        <dbReference type="Proteomes" id="UP000471052"/>
    </source>
</evidence>
<feature type="transmembrane region" description="Helical" evidence="1">
    <location>
        <begin position="375"/>
        <end position="394"/>
    </location>
</feature>
<feature type="transmembrane region" description="Helical" evidence="1">
    <location>
        <begin position="57"/>
        <end position="76"/>
    </location>
</feature>
<feature type="transmembrane region" description="Helical" evidence="1">
    <location>
        <begin position="83"/>
        <end position="101"/>
    </location>
</feature>
<name>A0A6N7X3F8_STRAY</name>
<feature type="transmembrane region" description="Helical" evidence="1">
    <location>
        <begin position="546"/>
        <end position="567"/>
    </location>
</feature>
<feature type="transmembrane region" description="Helical" evidence="1">
    <location>
        <begin position="107"/>
        <end position="126"/>
    </location>
</feature>
<feature type="transmembrane region" description="Helical" evidence="1">
    <location>
        <begin position="138"/>
        <end position="155"/>
    </location>
</feature>
<organism evidence="2 3">
    <name type="scientific">Streptococcus alactolyticus</name>
    <dbReference type="NCBI Taxonomy" id="29389"/>
    <lineage>
        <taxon>Bacteria</taxon>
        <taxon>Bacillati</taxon>
        <taxon>Bacillota</taxon>
        <taxon>Bacilli</taxon>
        <taxon>Lactobacillales</taxon>
        <taxon>Streptococcaceae</taxon>
        <taxon>Streptococcus</taxon>
    </lineage>
</organism>
<feature type="transmembrane region" description="Helical" evidence="1">
    <location>
        <begin position="307"/>
        <end position="329"/>
    </location>
</feature>
<keyword evidence="1" id="KW-0472">Membrane</keyword>
<feature type="transmembrane region" description="Helical" evidence="1">
    <location>
        <begin position="341"/>
        <end position="363"/>
    </location>
</feature>
<dbReference type="EMBL" id="VUNP01000022">
    <property type="protein sequence ID" value="MST53927.1"/>
    <property type="molecule type" value="Genomic_DNA"/>
</dbReference>
<proteinExistence type="predicted"/>
<accession>A0A6N7X3F8</accession>
<dbReference type="RefSeq" id="WP_154455052.1">
    <property type="nucleotide sequence ID" value="NZ_VUNP01000022.1"/>
</dbReference>
<feature type="transmembrane region" description="Helical" evidence="1">
    <location>
        <begin position="277"/>
        <end position="295"/>
    </location>
</feature>